<feature type="transmembrane region" description="Helical" evidence="5">
    <location>
        <begin position="118"/>
        <end position="141"/>
    </location>
</feature>
<gene>
    <name evidence="7" type="ORF">HMPREF1476_01487</name>
</gene>
<dbReference type="Proteomes" id="UP000014400">
    <property type="component" value="Unassembled WGS sequence"/>
</dbReference>
<feature type="transmembrane region" description="Helical" evidence="5">
    <location>
        <begin position="76"/>
        <end position="106"/>
    </location>
</feature>
<dbReference type="AlphaFoldDB" id="S3BHC2"/>
<dbReference type="InterPro" id="IPR000515">
    <property type="entry name" value="MetI-like"/>
</dbReference>
<feature type="transmembrane region" description="Helical" evidence="5">
    <location>
        <begin position="31"/>
        <end position="56"/>
    </location>
</feature>
<evidence type="ECO:0000256" key="4">
    <source>
        <dbReference type="ARBA" id="ARBA00023136"/>
    </source>
</evidence>
<dbReference type="STRING" id="1203554.HMPREF1476_01487"/>
<feature type="transmembrane region" description="Helical" evidence="5">
    <location>
        <begin position="495"/>
        <end position="518"/>
    </location>
</feature>
<dbReference type="PATRIC" id="fig|1203554.3.peg.1561"/>
<keyword evidence="2 5" id="KW-0812">Transmembrane</keyword>
<evidence type="ECO:0000256" key="1">
    <source>
        <dbReference type="ARBA" id="ARBA00004651"/>
    </source>
</evidence>
<feature type="transmembrane region" description="Helical" evidence="5">
    <location>
        <begin position="214"/>
        <end position="241"/>
    </location>
</feature>
<feature type="transmembrane region" description="Helical" evidence="5">
    <location>
        <begin position="309"/>
        <end position="334"/>
    </location>
</feature>
<evidence type="ECO:0000256" key="5">
    <source>
        <dbReference type="RuleBase" id="RU363032"/>
    </source>
</evidence>
<sequence>MTTASSGSTLLAGVSAFLTGAGTDERRHYRVLYGAVMIFFALFLGVPLALIFGQSILEKGTLTAANWLSVVMRPGFWSMMANSFAVSTAAAAVATLLGFFAAYGLVISQLPAWVKKAVRILMLLPLFLPSITYGFAVIYSFGRMGLISQFFGPPPFSIYGFWGLLIADVAYLLPPVFLIISNAFIYVDPRYAIVSRVMGDGFLRRFWTSALRPVAGACVSAFMLGFFLAFTDFGIPISIAGQYDVVATELYSTMMGAVPDFGRGAVVAISMMVPAVGAVALLRWSEKLNFRSTDIVRPMLMPSAARDGAFLLFYAGLAAVLLCIFAVMFIVPFVENWPYKPNFTIQHFIDILGEDDIGGIYLRSIGVAAASAAIGTFISFAAALIQARSKLPRVCRSAMDGLAMMTSTLPGMVIGVGFLFAFSGTILQNTIAILILANLVHFFASPYLMGTAALSRMNAGWETTGLLMGDTWIQTIRRVVLPNARATLIEMFELYFINSMVTISAVVFLCGTSTMLLTTKIKEFSYYERFDAIFVLSLLVFVTNVAAKLILDKLAECSRTDQKAGSTRS</sequence>
<comment type="similarity">
    <text evidence="5">Belongs to the binding-protein-dependent transport system permease family.</text>
</comment>
<feature type="transmembrane region" description="Helical" evidence="5">
    <location>
        <begin position="161"/>
        <end position="187"/>
    </location>
</feature>
<dbReference type="GO" id="GO:0005886">
    <property type="term" value="C:plasma membrane"/>
    <property type="evidence" value="ECO:0007669"/>
    <property type="project" value="UniProtKB-SubCell"/>
</dbReference>
<dbReference type="CDD" id="cd06261">
    <property type="entry name" value="TM_PBP2"/>
    <property type="match status" value="2"/>
</dbReference>
<feature type="transmembrane region" description="Helical" evidence="5">
    <location>
        <begin position="426"/>
        <end position="448"/>
    </location>
</feature>
<comment type="subcellular location">
    <subcellularLocation>
        <location evidence="1 5">Cell membrane</location>
        <topology evidence="1 5">Multi-pass membrane protein</topology>
    </subcellularLocation>
</comment>
<dbReference type="RefSeq" id="WP_016474694.1">
    <property type="nucleotide sequence ID" value="NZ_KE150480.1"/>
</dbReference>
<dbReference type="SUPFAM" id="SSF161098">
    <property type="entry name" value="MetI-like"/>
    <property type="match status" value="2"/>
</dbReference>
<evidence type="ECO:0000313" key="7">
    <source>
        <dbReference type="EMBL" id="EPD98745.1"/>
    </source>
</evidence>
<dbReference type="eggNOG" id="COG1178">
    <property type="taxonomic scope" value="Bacteria"/>
</dbReference>
<feature type="transmembrane region" description="Helical" evidence="5">
    <location>
        <begin position="360"/>
        <end position="385"/>
    </location>
</feature>
<reference evidence="7 8" key="1">
    <citation type="submission" date="2013-04" db="EMBL/GenBank/DDBJ databases">
        <title>The Genome Sequence of Sutterella wadsworthensis HGA0223.</title>
        <authorList>
            <consortium name="The Broad Institute Genomics Platform"/>
            <person name="Earl A."/>
            <person name="Ward D."/>
            <person name="Feldgarden M."/>
            <person name="Gevers D."/>
            <person name="Schmidt T.M."/>
            <person name="Dover J."/>
            <person name="Dai D."/>
            <person name="Walker B."/>
            <person name="Young S."/>
            <person name="Zeng Q."/>
            <person name="Gargeya S."/>
            <person name="Fitzgerald M."/>
            <person name="Haas B."/>
            <person name="Abouelleil A."/>
            <person name="Allen A.W."/>
            <person name="Alvarado L."/>
            <person name="Arachchi H.M."/>
            <person name="Berlin A.M."/>
            <person name="Chapman S.B."/>
            <person name="Gainer-Dewar J."/>
            <person name="Goldberg J."/>
            <person name="Griggs A."/>
            <person name="Gujja S."/>
            <person name="Hansen M."/>
            <person name="Howarth C."/>
            <person name="Imamovic A."/>
            <person name="Ireland A."/>
            <person name="Larimer J."/>
            <person name="McCowan C."/>
            <person name="Murphy C."/>
            <person name="Pearson M."/>
            <person name="Poon T.W."/>
            <person name="Priest M."/>
            <person name="Roberts A."/>
            <person name="Saif S."/>
            <person name="Shea T."/>
            <person name="Sisk P."/>
            <person name="Sykes S."/>
            <person name="Wortman J."/>
            <person name="Nusbaum C."/>
            <person name="Birren B."/>
        </authorList>
    </citation>
    <scope>NUCLEOTIDE SEQUENCE [LARGE SCALE GENOMIC DNA]</scope>
    <source>
        <strain evidence="7 8">HGA0223</strain>
    </source>
</reference>
<dbReference type="EMBL" id="ATCF01000021">
    <property type="protein sequence ID" value="EPD98745.1"/>
    <property type="molecule type" value="Genomic_DNA"/>
</dbReference>
<keyword evidence="4 5" id="KW-0472">Membrane</keyword>
<evidence type="ECO:0000259" key="6">
    <source>
        <dbReference type="PROSITE" id="PS50928"/>
    </source>
</evidence>
<name>S3BHC2_9BURK</name>
<dbReference type="PROSITE" id="PS50928">
    <property type="entry name" value="ABC_TM1"/>
    <property type="match status" value="2"/>
</dbReference>
<dbReference type="PANTHER" id="PTHR43496">
    <property type="entry name" value="PROTEIN LPLB"/>
    <property type="match status" value="1"/>
</dbReference>
<feature type="transmembrane region" description="Helical" evidence="5">
    <location>
        <begin position="261"/>
        <end position="282"/>
    </location>
</feature>
<proteinExistence type="inferred from homology"/>
<dbReference type="Pfam" id="PF00528">
    <property type="entry name" value="BPD_transp_1"/>
    <property type="match status" value="1"/>
</dbReference>
<dbReference type="Gene3D" id="1.10.3720.10">
    <property type="entry name" value="MetI-like"/>
    <property type="match status" value="2"/>
</dbReference>
<evidence type="ECO:0000313" key="8">
    <source>
        <dbReference type="Proteomes" id="UP000014400"/>
    </source>
</evidence>
<feature type="transmembrane region" description="Helical" evidence="5">
    <location>
        <begin position="397"/>
        <end position="420"/>
    </location>
</feature>
<feature type="domain" description="ABC transmembrane type-1" evidence="6">
    <location>
        <begin position="361"/>
        <end position="551"/>
    </location>
</feature>
<organism evidence="7 8">
    <name type="scientific">Sutterella wadsworthensis HGA0223</name>
    <dbReference type="NCBI Taxonomy" id="1203554"/>
    <lineage>
        <taxon>Bacteria</taxon>
        <taxon>Pseudomonadati</taxon>
        <taxon>Pseudomonadota</taxon>
        <taxon>Betaproteobacteria</taxon>
        <taxon>Burkholderiales</taxon>
        <taxon>Sutterellaceae</taxon>
        <taxon>Sutterella</taxon>
    </lineage>
</organism>
<keyword evidence="3 5" id="KW-1133">Transmembrane helix</keyword>
<dbReference type="GO" id="GO:0055085">
    <property type="term" value="P:transmembrane transport"/>
    <property type="evidence" value="ECO:0007669"/>
    <property type="project" value="InterPro"/>
</dbReference>
<accession>S3BHC2</accession>
<dbReference type="HOGENOM" id="CLU_021838_1_2_4"/>
<feature type="domain" description="ABC transmembrane type-1" evidence="6">
    <location>
        <begin position="80"/>
        <end position="282"/>
    </location>
</feature>
<protein>
    <recommendedName>
        <fullName evidence="6">ABC transmembrane type-1 domain-containing protein</fullName>
    </recommendedName>
</protein>
<evidence type="ECO:0000256" key="2">
    <source>
        <dbReference type="ARBA" id="ARBA00022692"/>
    </source>
</evidence>
<keyword evidence="8" id="KW-1185">Reference proteome</keyword>
<dbReference type="PANTHER" id="PTHR43496:SF1">
    <property type="entry name" value="POLYGALACTURONAN_RHAMNOGALACTURONAN TRANSPORT SYSTEM PERMEASE PROTEIN YTEP"/>
    <property type="match status" value="1"/>
</dbReference>
<feature type="transmembrane region" description="Helical" evidence="5">
    <location>
        <begin position="530"/>
        <end position="551"/>
    </location>
</feature>
<dbReference type="InterPro" id="IPR035906">
    <property type="entry name" value="MetI-like_sf"/>
</dbReference>
<keyword evidence="5" id="KW-0813">Transport</keyword>
<comment type="caution">
    <text evidence="7">The sequence shown here is derived from an EMBL/GenBank/DDBJ whole genome shotgun (WGS) entry which is preliminary data.</text>
</comment>
<evidence type="ECO:0000256" key="3">
    <source>
        <dbReference type="ARBA" id="ARBA00022989"/>
    </source>
</evidence>